<proteinExistence type="predicted"/>
<evidence type="ECO:0000256" key="2">
    <source>
        <dbReference type="ARBA" id="ARBA00022801"/>
    </source>
</evidence>
<dbReference type="Pfam" id="PF00929">
    <property type="entry name" value="RNase_T"/>
    <property type="match status" value="1"/>
</dbReference>
<dbReference type="OrthoDB" id="16516at2759"/>
<evidence type="ECO:0000259" key="4">
    <source>
        <dbReference type="SMART" id="SM00479"/>
    </source>
</evidence>
<dbReference type="AlphaFoldDB" id="W6QBX6"/>
<keyword evidence="6" id="KW-1185">Reference proteome</keyword>
<feature type="domain" description="Exonuclease" evidence="4">
    <location>
        <begin position="94"/>
        <end position="267"/>
    </location>
</feature>
<dbReference type="GO" id="GO:0000027">
    <property type="term" value="P:ribosomal large subunit assembly"/>
    <property type="evidence" value="ECO:0007669"/>
    <property type="project" value="TreeGrafter"/>
</dbReference>
<keyword evidence="2" id="KW-0378">Hydrolase</keyword>
<dbReference type="Gene3D" id="3.30.420.10">
    <property type="entry name" value="Ribonuclease H-like superfamily/Ribonuclease H"/>
    <property type="match status" value="1"/>
</dbReference>
<accession>W6QBX6</accession>
<dbReference type="GO" id="GO:0005634">
    <property type="term" value="C:nucleus"/>
    <property type="evidence" value="ECO:0007669"/>
    <property type="project" value="TreeGrafter"/>
</dbReference>
<dbReference type="InterPro" id="IPR013520">
    <property type="entry name" value="Ribonucl_H"/>
</dbReference>
<dbReference type="STRING" id="1365484.W6QBX6"/>
<organism evidence="5 6">
    <name type="scientific">Penicillium roqueforti (strain FM164)</name>
    <dbReference type="NCBI Taxonomy" id="1365484"/>
    <lineage>
        <taxon>Eukaryota</taxon>
        <taxon>Fungi</taxon>
        <taxon>Dikarya</taxon>
        <taxon>Ascomycota</taxon>
        <taxon>Pezizomycotina</taxon>
        <taxon>Eurotiomycetes</taxon>
        <taxon>Eurotiomycetidae</taxon>
        <taxon>Eurotiales</taxon>
        <taxon>Aspergillaceae</taxon>
        <taxon>Penicillium</taxon>
    </lineage>
</organism>
<dbReference type="CDD" id="cd06137">
    <property type="entry name" value="DEDDh_RNase"/>
    <property type="match status" value="1"/>
</dbReference>
<evidence type="ECO:0000256" key="3">
    <source>
        <dbReference type="ARBA" id="ARBA00022839"/>
    </source>
</evidence>
<dbReference type="EMBL" id="HG792015">
    <property type="protein sequence ID" value="CDM27157.1"/>
    <property type="molecule type" value="Genomic_DNA"/>
</dbReference>
<keyword evidence="3" id="KW-0269">Exonuclease</keyword>
<dbReference type="SMART" id="SM00479">
    <property type="entry name" value="EXOIII"/>
    <property type="match status" value="1"/>
</dbReference>
<evidence type="ECO:0000313" key="6">
    <source>
        <dbReference type="Proteomes" id="UP000030686"/>
    </source>
</evidence>
<dbReference type="PANTHER" id="PTHR12801">
    <property type="entry name" value="RNA EXONUCLEASE REXO1 / RECO3 FAMILY MEMBER-RELATED"/>
    <property type="match status" value="1"/>
</dbReference>
<evidence type="ECO:0000256" key="1">
    <source>
        <dbReference type="ARBA" id="ARBA00022722"/>
    </source>
</evidence>
<dbReference type="InterPro" id="IPR012337">
    <property type="entry name" value="RNaseH-like_sf"/>
</dbReference>
<dbReference type="PANTHER" id="PTHR12801:SF114">
    <property type="entry name" value="EXONUCLEASE, PUTATIVE (AFU_ORTHOLOGUE AFUA_7G00870)-RELATED"/>
    <property type="match status" value="1"/>
</dbReference>
<dbReference type="Proteomes" id="UP000030686">
    <property type="component" value="Unassembled WGS sequence"/>
</dbReference>
<evidence type="ECO:0000313" key="5">
    <source>
        <dbReference type="EMBL" id="CDM27157.1"/>
    </source>
</evidence>
<dbReference type="OMA" id="NHFVHPT"/>
<dbReference type="GO" id="GO:0006364">
    <property type="term" value="P:rRNA processing"/>
    <property type="evidence" value="ECO:0007669"/>
    <property type="project" value="TreeGrafter"/>
</dbReference>
<dbReference type="GO" id="GO:0003676">
    <property type="term" value="F:nucleic acid binding"/>
    <property type="evidence" value="ECO:0007669"/>
    <property type="project" value="InterPro"/>
</dbReference>
<reference evidence="5" key="1">
    <citation type="journal article" date="2014" name="Nat. Commun.">
        <title>Multiple recent horizontal transfers of a large genomic region in cheese making fungi.</title>
        <authorList>
            <person name="Cheeseman K."/>
            <person name="Ropars J."/>
            <person name="Renault P."/>
            <person name="Dupont J."/>
            <person name="Gouzy J."/>
            <person name="Branca A."/>
            <person name="Abraham A.L."/>
            <person name="Ceppi M."/>
            <person name="Conseiller E."/>
            <person name="Debuchy R."/>
            <person name="Malagnac F."/>
            <person name="Goarin A."/>
            <person name="Silar P."/>
            <person name="Lacoste S."/>
            <person name="Sallet E."/>
            <person name="Bensimon A."/>
            <person name="Giraud T."/>
            <person name="Brygoo Y."/>
        </authorList>
    </citation>
    <scope>NUCLEOTIDE SEQUENCE [LARGE SCALE GENOMIC DNA]</scope>
    <source>
        <strain evidence="5">FM164</strain>
    </source>
</reference>
<keyword evidence="1" id="KW-0540">Nuclease</keyword>
<protein>
    <submittedName>
        <fullName evidence="5">Ribonuclease H-like domain</fullName>
    </submittedName>
</protein>
<sequence>MTVNTKPILTLEDHENPIITPDDHTNPILNPEEQQWLLIHLQDCVHLDSQLKKQHFTTVASYPLAPSRRPAGGVIRYNEFMTTPPSNPSQTSRKAIAIDCEMVGVMGNRRELAFLVVVDLLTGEVLVNHFVHPTNTVRNWHTRWSGVTCADMKAAVRKGVAIKGWKVARAMLFEHMDSRTILVGHALHNDLNVLGIIHSTVIDTAILTADAVYKPLAKPFRRTWSLKTLANELIGYKIQRGKNGHSALEDTMATRSVLIYCTRSPLKLEAWADKARGEEPVQHEEPIQSDDSEW</sequence>
<name>W6QBX6_PENRF</name>
<dbReference type="GO" id="GO:0004527">
    <property type="term" value="F:exonuclease activity"/>
    <property type="evidence" value="ECO:0007669"/>
    <property type="project" value="UniProtKB-KW"/>
</dbReference>
<gene>
    <name evidence="5" type="ORF">PROQFM164_S01g000966</name>
</gene>
<dbReference type="SUPFAM" id="SSF53098">
    <property type="entry name" value="Ribonuclease H-like"/>
    <property type="match status" value="1"/>
</dbReference>
<dbReference type="InterPro" id="IPR036397">
    <property type="entry name" value="RNaseH_sf"/>
</dbReference>
<dbReference type="InterPro" id="IPR047021">
    <property type="entry name" value="REXO1/3/4-like"/>
</dbReference>